<protein>
    <submittedName>
        <fullName evidence="2">Uncharacterized protein</fullName>
    </submittedName>
</protein>
<dbReference type="Proteomes" id="UP000595437">
    <property type="component" value="Chromosome 20"/>
</dbReference>
<name>A0A7T8JTY3_CALRO</name>
<proteinExistence type="predicted"/>
<feature type="non-terminal residue" evidence="2">
    <location>
        <position position="1"/>
    </location>
</feature>
<evidence type="ECO:0000256" key="1">
    <source>
        <dbReference type="SAM" id="Phobius"/>
    </source>
</evidence>
<evidence type="ECO:0000313" key="2">
    <source>
        <dbReference type="EMBL" id="QQP32291.1"/>
    </source>
</evidence>
<keyword evidence="1" id="KW-0812">Transmembrane</keyword>
<accession>A0A7T8JTY3</accession>
<keyword evidence="1" id="KW-0472">Membrane</keyword>
<organism evidence="2 3">
    <name type="scientific">Caligus rogercresseyi</name>
    <name type="common">Sea louse</name>
    <dbReference type="NCBI Taxonomy" id="217165"/>
    <lineage>
        <taxon>Eukaryota</taxon>
        <taxon>Metazoa</taxon>
        <taxon>Ecdysozoa</taxon>
        <taxon>Arthropoda</taxon>
        <taxon>Crustacea</taxon>
        <taxon>Multicrustacea</taxon>
        <taxon>Hexanauplia</taxon>
        <taxon>Copepoda</taxon>
        <taxon>Siphonostomatoida</taxon>
        <taxon>Caligidae</taxon>
        <taxon>Caligus</taxon>
    </lineage>
</organism>
<dbReference type="EMBL" id="CP045909">
    <property type="protein sequence ID" value="QQP32291.1"/>
    <property type="molecule type" value="Genomic_DNA"/>
</dbReference>
<sequence>EAFSALFIFYFVDLFMGTLSGVPWGLNLPLTFLGRKDTRLKDVHTLASGVQKYSTTKKLGDKFTRDKRRTTKLTDYKRASDVFTCDQKRL</sequence>
<reference evidence="3" key="1">
    <citation type="submission" date="2021-01" db="EMBL/GenBank/DDBJ databases">
        <title>Caligus Genome Assembly.</title>
        <authorList>
            <person name="Gallardo-Escarate C."/>
        </authorList>
    </citation>
    <scope>NUCLEOTIDE SEQUENCE [LARGE SCALE GENOMIC DNA]</scope>
</reference>
<dbReference type="AlphaFoldDB" id="A0A7T8JTY3"/>
<evidence type="ECO:0000313" key="3">
    <source>
        <dbReference type="Proteomes" id="UP000595437"/>
    </source>
</evidence>
<gene>
    <name evidence="2" type="ORF">FKW44_024546</name>
</gene>
<feature type="transmembrane region" description="Helical" evidence="1">
    <location>
        <begin position="6"/>
        <end position="26"/>
    </location>
</feature>
<keyword evidence="3" id="KW-1185">Reference proteome</keyword>
<keyword evidence="1" id="KW-1133">Transmembrane helix</keyword>